<dbReference type="AlphaFoldDB" id="A0A918LYD1"/>
<sequence length="52" mass="5803">MKTPGDHDTPPVDDKTRQRSAEQRNVTAPTPRDVRDRAKDKDEPESPTGDTS</sequence>
<reference evidence="2" key="2">
    <citation type="submission" date="2020-09" db="EMBL/GenBank/DDBJ databases">
        <authorList>
            <person name="Sun Q."/>
            <person name="Ohkuma M."/>
        </authorList>
    </citation>
    <scope>NUCLEOTIDE SEQUENCE</scope>
    <source>
        <strain evidence="2">JCM 4125</strain>
    </source>
</reference>
<proteinExistence type="predicted"/>
<evidence type="ECO:0000256" key="1">
    <source>
        <dbReference type="SAM" id="MobiDB-lite"/>
    </source>
</evidence>
<organism evidence="2 3">
    <name type="scientific">Streptomyces phaeofaciens</name>
    <dbReference type="NCBI Taxonomy" id="68254"/>
    <lineage>
        <taxon>Bacteria</taxon>
        <taxon>Bacillati</taxon>
        <taxon>Actinomycetota</taxon>
        <taxon>Actinomycetes</taxon>
        <taxon>Kitasatosporales</taxon>
        <taxon>Streptomycetaceae</taxon>
        <taxon>Streptomyces</taxon>
    </lineage>
</organism>
<protein>
    <submittedName>
        <fullName evidence="2">Uncharacterized protein</fullName>
    </submittedName>
</protein>
<reference evidence="2" key="1">
    <citation type="journal article" date="2014" name="Int. J. Syst. Evol. Microbiol.">
        <title>Complete genome sequence of Corynebacterium casei LMG S-19264T (=DSM 44701T), isolated from a smear-ripened cheese.</title>
        <authorList>
            <consortium name="US DOE Joint Genome Institute (JGI-PGF)"/>
            <person name="Walter F."/>
            <person name="Albersmeier A."/>
            <person name="Kalinowski J."/>
            <person name="Ruckert C."/>
        </authorList>
    </citation>
    <scope>NUCLEOTIDE SEQUENCE</scope>
    <source>
        <strain evidence="2">JCM 4125</strain>
    </source>
</reference>
<dbReference type="Proteomes" id="UP000646776">
    <property type="component" value="Unassembled WGS sequence"/>
</dbReference>
<dbReference type="EMBL" id="BMSA01000017">
    <property type="protein sequence ID" value="GGT68280.1"/>
    <property type="molecule type" value="Genomic_DNA"/>
</dbReference>
<feature type="region of interest" description="Disordered" evidence="1">
    <location>
        <begin position="1"/>
        <end position="52"/>
    </location>
</feature>
<feature type="compositionally biased region" description="Basic and acidic residues" evidence="1">
    <location>
        <begin position="32"/>
        <end position="44"/>
    </location>
</feature>
<dbReference type="RefSeq" id="WP_189713854.1">
    <property type="nucleotide sequence ID" value="NZ_BMSA01000017.1"/>
</dbReference>
<comment type="caution">
    <text evidence="2">The sequence shown here is derived from an EMBL/GenBank/DDBJ whole genome shotgun (WGS) entry which is preliminary data.</text>
</comment>
<accession>A0A918LYD1</accession>
<evidence type="ECO:0000313" key="2">
    <source>
        <dbReference type="EMBL" id="GGT68280.1"/>
    </source>
</evidence>
<name>A0A918LYD1_9ACTN</name>
<keyword evidence="3" id="KW-1185">Reference proteome</keyword>
<evidence type="ECO:0000313" key="3">
    <source>
        <dbReference type="Proteomes" id="UP000646776"/>
    </source>
</evidence>
<gene>
    <name evidence="2" type="ORF">GCM10010226_52560</name>
</gene>
<feature type="compositionally biased region" description="Basic and acidic residues" evidence="1">
    <location>
        <begin position="1"/>
        <end position="22"/>
    </location>
</feature>